<sequence length="330" mass="34169">MYQPEQYGVVLAFMVVSMVCWGSWANTLKLCPKFPFPLFYWDYTIGLVVGALVWAFTLGSMGTSGVPFLEDLGKVGLASIVWAAAGGAVFNVANLLLVAAIDIAGMAVAFPIGIGLALVIGSAGGYLLAPAGNPKLVLGGVVLVAAAIVCDAMAYRQRSGGAGKVQTRGIVVSLIAGALMGTFYPLVTRSMSGPGYIAGPYTIAFLFICGAVISNIPVNLILMKKPVNGSAPLSMSEYFAARPAWHLCGILGGIIWATGGVASFTASRAHSVGSAVSYALGQGATMISAIWGVFIWHEFAGASFKAKMYLAAMFVLFVLGLGALALSPIY</sequence>
<dbReference type="OrthoDB" id="110585at2"/>
<evidence type="ECO:0000256" key="1">
    <source>
        <dbReference type="ARBA" id="ARBA00004141"/>
    </source>
</evidence>
<dbReference type="PANTHER" id="PTHR16119:SF17">
    <property type="entry name" value="TRANSMEMBRANE PROTEIN 144"/>
    <property type="match status" value="1"/>
</dbReference>
<protein>
    <submittedName>
        <fullName evidence="7">Glucose uptake protein</fullName>
    </submittedName>
</protein>
<comment type="subcellular location">
    <subcellularLocation>
        <location evidence="1">Membrane</location>
        <topology evidence="1">Multi-pass membrane protein</topology>
    </subcellularLocation>
</comment>
<dbReference type="InterPro" id="IPR009834">
    <property type="entry name" value="Ureide_permease"/>
</dbReference>
<evidence type="ECO:0000256" key="3">
    <source>
        <dbReference type="ARBA" id="ARBA00022692"/>
    </source>
</evidence>
<dbReference type="Proteomes" id="UP000199024">
    <property type="component" value="Unassembled WGS sequence"/>
</dbReference>
<feature type="transmembrane region" description="Helical" evidence="6">
    <location>
        <begin position="77"/>
        <end position="101"/>
    </location>
</feature>
<reference evidence="7 8" key="1">
    <citation type="submission" date="2016-10" db="EMBL/GenBank/DDBJ databases">
        <authorList>
            <person name="de Groot N.N."/>
        </authorList>
    </citation>
    <scope>NUCLEOTIDE SEQUENCE [LARGE SCALE GENOMIC DNA]</scope>
    <source>
        <strain evidence="7 8">DSM 21001</strain>
    </source>
</reference>
<dbReference type="RefSeq" id="WP_089838204.1">
    <property type="nucleotide sequence ID" value="NZ_FOZL01000001.1"/>
</dbReference>
<proteinExistence type="inferred from homology"/>
<feature type="transmembrane region" description="Helical" evidence="6">
    <location>
        <begin position="276"/>
        <end position="296"/>
    </location>
</feature>
<feature type="transmembrane region" description="Helical" evidence="6">
    <location>
        <begin position="6"/>
        <end position="26"/>
    </location>
</feature>
<dbReference type="InterPro" id="IPR010651">
    <property type="entry name" value="Sugar_transport"/>
</dbReference>
<dbReference type="EMBL" id="FOZL01000001">
    <property type="protein sequence ID" value="SFS09060.1"/>
    <property type="molecule type" value="Genomic_DNA"/>
</dbReference>
<dbReference type="PANTHER" id="PTHR16119">
    <property type="entry name" value="TRANSMEMBRANE PROTEIN 144"/>
    <property type="match status" value="1"/>
</dbReference>
<feature type="transmembrane region" description="Helical" evidence="6">
    <location>
        <begin position="308"/>
        <end position="329"/>
    </location>
</feature>
<comment type="similarity">
    <text evidence="2">Belongs to the GRP transporter (TC 2.A.7.5) family.</text>
</comment>
<evidence type="ECO:0000256" key="6">
    <source>
        <dbReference type="SAM" id="Phobius"/>
    </source>
</evidence>
<accession>A0A1I6M037</accession>
<dbReference type="AlphaFoldDB" id="A0A1I6M037"/>
<feature type="transmembrane region" description="Helical" evidence="6">
    <location>
        <begin position="167"/>
        <end position="187"/>
    </location>
</feature>
<feature type="transmembrane region" description="Helical" evidence="6">
    <location>
        <begin position="135"/>
        <end position="155"/>
    </location>
</feature>
<dbReference type="GO" id="GO:0016020">
    <property type="term" value="C:membrane"/>
    <property type="evidence" value="ECO:0007669"/>
    <property type="project" value="UniProtKB-SubCell"/>
</dbReference>
<feature type="transmembrane region" description="Helical" evidence="6">
    <location>
        <begin position="38"/>
        <end position="57"/>
    </location>
</feature>
<evidence type="ECO:0000256" key="2">
    <source>
        <dbReference type="ARBA" id="ARBA00006117"/>
    </source>
</evidence>
<evidence type="ECO:0000313" key="8">
    <source>
        <dbReference type="Proteomes" id="UP000199024"/>
    </source>
</evidence>
<dbReference type="GO" id="GO:0015144">
    <property type="term" value="F:carbohydrate transmembrane transporter activity"/>
    <property type="evidence" value="ECO:0007669"/>
    <property type="project" value="InterPro"/>
</dbReference>
<keyword evidence="3 6" id="KW-0812">Transmembrane</keyword>
<evidence type="ECO:0000256" key="5">
    <source>
        <dbReference type="ARBA" id="ARBA00023136"/>
    </source>
</evidence>
<feature type="transmembrane region" description="Helical" evidence="6">
    <location>
        <begin position="199"/>
        <end position="223"/>
    </location>
</feature>
<feature type="transmembrane region" description="Helical" evidence="6">
    <location>
        <begin position="244"/>
        <end position="264"/>
    </location>
</feature>
<evidence type="ECO:0000256" key="4">
    <source>
        <dbReference type="ARBA" id="ARBA00022989"/>
    </source>
</evidence>
<evidence type="ECO:0000313" key="7">
    <source>
        <dbReference type="EMBL" id="SFS09060.1"/>
    </source>
</evidence>
<feature type="transmembrane region" description="Helical" evidence="6">
    <location>
        <begin position="108"/>
        <end position="129"/>
    </location>
</feature>
<keyword evidence="8" id="KW-1185">Reference proteome</keyword>
<name>A0A1I6M037_9BACT</name>
<dbReference type="STRING" id="474950.SAMN05421771_1586"/>
<keyword evidence="5 6" id="KW-0472">Membrane</keyword>
<gene>
    <name evidence="7" type="ORF">SAMN05421771_1586</name>
</gene>
<dbReference type="Pfam" id="PF07168">
    <property type="entry name" value="Ureide_permease"/>
    <property type="match status" value="2"/>
</dbReference>
<organism evidence="7 8">
    <name type="scientific">Granulicella pectinivorans</name>
    <dbReference type="NCBI Taxonomy" id="474950"/>
    <lineage>
        <taxon>Bacteria</taxon>
        <taxon>Pseudomonadati</taxon>
        <taxon>Acidobacteriota</taxon>
        <taxon>Terriglobia</taxon>
        <taxon>Terriglobales</taxon>
        <taxon>Acidobacteriaceae</taxon>
        <taxon>Granulicella</taxon>
    </lineage>
</organism>
<keyword evidence="4 6" id="KW-1133">Transmembrane helix</keyword>